<reference evidence="2" key="1">
    <citation type="submission" date="2021-06" db="EMBL/GenBank/DDBJ databases">
        <title>Updating the genus Pseudomonas: Description of 43 new species and partition of the Pseudomonas putida group.</title>
        <authorList>
            <person name="Girard L."/>
            <person name="Lood C."/>
            <person name="Vandamme P."/>
            <person name="Rokni-Zadeh H."/>
            <person name="Van Noort V."/>
            <person name="Hofte M."/>
            <person name="Lavigne R."/>
            <person name="De Mot R."/>
        </authorList>
    </citation>
    <scope>NUCLEOTIDE SEQUENCE</scope>
    <source>
        <strain evidence="2">SWRI79</strain>
    </source>
</reference>
<gene>
    <name evidence="2" type="ORF">KVG95_19300</name>
</gene>
<dbReference type="EMBL" id="JAHSTV010000009">
    <property type="protein sequence ID" value="MBV4465479.1"/>
    <property type="molecule type" value="Genomic_DNA"/>
</dbReference>
<dbReference type="RefSeq" id="WP_217857571.1">
    <property type="nucleotide sequence ID" value="NZ_JAHSTV010000009.1"/>
</dbReference>
<sequence>MKKITPNPPETDTPSEPEALDLTQLSKATQRAVSARLRDPKQPDPVSHVFTILPDVDTPTLLAHASETLASMNVMTTDLADQLEGSHRNVALAIQQLAVLAEMLINRALDNLDSPTPAVTPSATE</sequence>
<evidence type="ECO:0000313" key="3">
    <source>
        <dbReference type="Proteomes" id="UP000886900"/>
    </source>
</evidence>
<evidence type="ECO:0000313" key="2">
    <source>
        <dbReference type="EMBL" id="MBV4465479.1"/>
    </source>
</evidence>
<protein>
    <recommendedName>
        <fullName evidence="4">DUF3077 domain-containing protein</fullName>
    </recommendedName>
</protein>
<evidence type="ECO:0008006" key="4">
    <source>
        <dbReference type="Google" id="ProtNLM"/>
    </source>
</evidence>
<organism evidence="2 3">
    <name type="scientific">Pseudomonas farris</name>
    <dbReference type="NCBI Taxonomy" id="2841207"/>
    <lineage>
        <taxon>Bacteria</taxon>
        <taxon>Pseudomonadati</taxon>
        <taxon>Pseudomonadota</taxon>
        <taxon>Gammaproteobacteria</taxon>
        <taxon>Pseudomonadales</taxon>
        <taxon>Pseudomonadaceae</taxon>
        <taxon>Pseudomonas</taxon>
    </lineage>
</organism>
<accession>A0ABS6PYM7</accession>
<comment type="caution">
    <text evidence="2">The sequence shown here is derived from an EMBL/GenBank/DDBJ whole genome shotgun (WGS) entry which is preliminary data.</text>
</comment>
<dbReference type="Pfam" id="PF19619">
    <property type="entry name" value="DUF6124"/>
    <property type="match status" value="1"/>
</dbReference>
<dbReference type="Proteomes" id="UP000886900">
    <property type="component" value="Unassembled WGS sequence"/>
</dbReference>
<feature type="compositionally biased region" description="Pro residues" evidence="1">
    <location>
        <begin position="1"/>
        <end position="11"/>
    </location>
</feature>
<keyword evidence="3" id="KW-1185">Reference proteome</keyword>
<feature type="region of interest" description="Disordered" evidence="1">
    <location>
        <begin position="1"/>
        <end position="22"/>
    </location>
</feature>
<evidence type="ECO:0000256" key="1">
    <source>
        <dbReference type="SAM" id="MobiDB-lite"/>
    </source>
</evidence>
<proteinExistence type="predicted"/>
<name>A0ABS6PYM7_9PSED</name>